<evidence type="ECO:0000313" key="10">
    <source>
        <dbReference type="EMBL" id="QDZ06664.1"/>
    </source>
</evidence>
<dbReference type="InterPro" id="IPR003594">
    <property type="entry name" value="HATPase_dom"/>
</dbReference>
<feature type="transmembrane region" description="Helical" evidence="8">
    <location>
        <begin position="25"/>
        <end position="46"/>
    </location>
</feature>
<keyword evidence="7" id="KW-0067">ATP-binding</keyword>
<dbReference type="EC" id="2.7.13.3" evidence="2"/>
<name>A0A5B8LG75_9SPHN</name>
<keyword evidence="5" id="KW-0547">Nucleotide-binding</keyword>
<dbReference type="Proteomes" id="UP000315673">
    <property type="component" value="Chromosome"/>
</dbReference>
<dbReference type="InterPro" id="IPR036890">
    <property type="entry name" value="HATPase_C_sf"/>
</dbReference>
<dbReference type="PANTHER" id="PTHR41523">
    <property type="entry name" value="TWO-COMPONENT SYSTEM SENSOR PROTEIN"/>
    <property type="match status" value="1"/>
</dbReference>
<evidence type="ECO:0000313" key="11">
    <source>
        <dbReference type="Proteomes" id="UP000315673"/>
    </source>
</evidence>
<evidence type="ECO:0000259" key="9">
    <source>
        <dbReference type="SMART" id="SM00387"/>
    </source>
</evidence>
<evidence type="ECO:0000256" key="8">
    <source>
        <dbReference type="SAM" id="Phobius"/>
    </source>
</evidence>
<gene>
    <name evidence="10" type="ORF">FPZ24_03555</name>
</gene>
<dbReference type="EMBL" id="CP042306">
    <property type="protein sequence ID" value="QDZ06664.1"/>
    <property type="molecule type" value="Genomic_DNA"/>
</dbReference>
<keyword evidence="4" id="KW-0808">Transferase</keyword>
<evidence type="ECO:0000256" key="4">
    <source>
        <dbReference type="ARBA" id="ARBA00022679"/>
    </source>
</evidence>
<dbReference type="Pfam" id="PF07568">
    <property type="entry name" value="HisKA_2"/>
    <property type="match status" value="1"/>
</dbReference>
<evidence type="ECO:0000256" key="2">
    <source>
        <dbReference type="ARBA" id="ARBA00012438"/>
    </source>
</evidence>
<keyword evidence="8" id="KW-0472">Membrane</keyword>
<keyword evidence="6" id="KW-0418">Kinase</keyword>
<comment type="catalytic activity">
    <reaction evidence="1">
        <text>ATP + protein L-histidine = ADP + protein N-phospho-L-histidine.</text>
        <dbReference type="EC" id="2.7.13.3"/>
    </reaction>
</comment>
<feature type="domain" description="Histidine kinase/HSP90-like ATPase" evidence="9">
    <location>
        <begin position="241"/>
        <end position="339"/>
    </location>
</feature>
<dbReference type="InterPro" id="IPR011495">
    <property type="entry name" value="Sig_transdc_His_kin_sub2_dim/P"/>
</dbReference>
<dbReference type="OrthoDB" id="9767435at2"/>
<evidence type="ECO:0000256" key="7">
    <source>
        <dbReference type="ARBA" id="ARBA00022840"/>
    </source>
</evidence>
<sequence>MPSVAVARIGELDLPDRLYPALPRWLTQIGAALLCVGAGGLLRILINVIAPGSAVFVLLLPMIMVATLFARWQAGLLTAAISITYSFYYIYLPNPTSAVAPSMTLFAISVAALITIILAEVFRRAVRQASAERDRQIDDRDLMLAEFEHRVKNNFAIVASMLDIQRRRAGDTPAGEALSAAMMRVDSIARAHRHLYRDGRGSEVNTKDYLEDLCATLSDALLLRGGVTLDCDIDSAPIQRDHAVSIGLIVNELVTNAAKHAFGGRERGAINVSWKRRPEGGWRLTVADDGVGLPPGPQPARKDGGLGQRLIEAFAHQAGGTLTTDSDKTGTHVMMDVPD</sequence>
<dbReference type="Pfam" id="PF02518">
    <property type="entry name" value="HATPase_c"/>
    <property type="match status" value="1"/>
</dbReference>
<dbReference type="GO" id="GO:0005524">
    <property type="term" value="F:ATP binding"/>
    <property type="evidence" value="ECO:0007669"/>
    <property type="project" value="UniProtKB-KW"/>
</dbReference>
<dbReference type="KEGG" id="spai:FPZ24_03555"/>
<dbReference type="Gene3D" id="3.30.565.10">
    <property type="entry name" value="Histidine kinase-like ATPase, C-terminal domain"/>
    <property type="match status" value="1"/>
</dbReference>
<evidence type="ECO:0000256" key="5">
    <source>
        <dbReference type="ARBA" id="ARBA00022741"/>
    </source>
</evidence>
<evidence type="ECO:0000256" key="1">
    <source>
        <dbReference type="ARBA" id="ARBA00000085"/>
    </source>
</evidence>
<dbReference type="RefSeq" id="WP_146569748.1">
    <property type="nucleotide sequence ID" value="NZ_CP042306.1"/>
</dbReference>
<dbReference type="SMART" id="SM00387">
    <property type="entry name" value="HATPase_c"/>
    <property type="match status" value="1"/>
</dbReference>
<dbReference type="PANTHER" id="PTHR41523:SF8">
    <property type="entry name" value="ETHYLENE RESPONSE SENSOR PROTEIN"/>
    <property type="match status" value="1"/>
</dbReference>
<reference evidence="10 11" key="1">
    <citation type="submission" date="2019-07" db="EMBL/GenBank/DDBJ databases">
        <title>Full genome sequence of Sphingomonas sp. 4R-6-7(HKS19).</title>
        <authorList>
            <person name="Im W.-T."/>
        </authorList>
    </citation>
    <scope>NUCLEOTIDE SEQUENCE [LARGE SCALE GENOMIC DNA]</scope>
    <source>
        <strain evidence="10 11">HKS19</strain>
    </source>
</reference>
<proteinExistence type="predicted"/>
<protein>
    <recommendedName>
        <fullName evidence="2">histidine kinase</fullName>
        <ecNumber evidence="2">2.7.13.3</ecNumber>
    </recommendedName>
</protein>
<feature type="transmembrane region" description="Helical" evidence="8">
    <location>
        <begin position="98"/>
        <end position="119"/>
    </location>
</feature>
<evidence type="ECO:0000256" key="3">
    <source>
        <dbReference type="ARBA" id="ARBA00022553"/>
    </source>
</evidence>
<organism evidence="10 11">
    <name type="scientific">Sphingomonas panacisoli</name>
    <dbReference type="NCBI Taxonomy" id="1813879"/>
    <lineage>
        <taxon>Bacteria</taxon>
        <taxon>Pseudomonadati</taxon>
        <taxon>Pseudomonadota</taxon>
        <taxon>Alphaproteobacteria</taxon>
        <taxon>Sphingomonadales</taxon>
        <taxon>Sphingomonadaceae</taxon>
        <taxon>Sphingomonas</taxon>
    </lineage>
</organism>
<keyword evidence="11" id="KW-1185">Reference proteome</keyword>
<keyword evidence="8" id="KW-1133">Transmembrane helix</keyword>
<dbReference type="Gene3D" id="3.30.450.20">
    <property type="entry name" value="PAS domain"/>
    <property type="match status" value="1"/>
</dbReference>
<evidence type="ECO:0000256" key="6">
    <source>
        <dbReference type="ARBA" id="ARBA00022777"/>
    </source>
</evidence>
<dbReference type="AlphaFoldDB" id="A0A5B8LG75"/>
<feature type="transmembrane region" description="Helical" evidence="8">
    <location>
        <begin position="74"/>
        <end position="92"/>
    </location>
</feature>
<keyword evidence="3" id="KW-0597">Phosphoprotein</keyword>
<accession>A0A5B8LG75</accession>
<keyword evidence="8" id="KW-0812">Transmembrane</keyword>
<dbReference type="SUPFAM" id="SSF55874">
    <property type="entry name" value="ATPase domain of HSP90 chaperone/DNA topoisomerase II/histidine kinase"/>
    <property type="match status" value="1"/>
</dbReference>
<dbReference type="GO" id="GO:0004673">
    <property type="term" value="F:protein histidine kinase activity"/>
    <property type="evidence" value="ECO:0007669"/>
    <property type="project" value="UniProtKB-EC"/>
</dbReference>
<feature type="transmembrane region" description="Helical" evidence="8">
    <location>
        <begin position="52"/>
        <end position="69"/>
    </location>
</feature>